<feature type="signal peptide" evidence="1">
    <location>
        <begin position="1"/>
        <end position="17"/>
    </location>
</feature>
<dbReference type="Pfam" id="PF03476">
    <property type="entry name" value="MOSC_N"/>
    <property type="match status" value="1"/>
</dbReference>
<dbReference type="AlphaFoldDB" id="A0A4T0BWF9"/>
<reference evidence="3 4" key="1">
    <citation type="submission" date="2018-10" db="EMBL/GenBank/DDBJ databases">
        <title>Fifty Aureobasidium pullulans genomes reveal a recombining polyextremotolerant generalist.</title>
        <authorList>
            <person name="Gostincar C."/>
            <person name="Turk M."/>
            <person name="Zajc J."/>
            <person name="Gunde-Cimerman N."/>
        </authorList>
    </citation>
    <scope>NUCLEOTIDE SEQUENCE [LARGE SCALE GENOMIC DNA]</scope>
    <source>
        <strain evidence="3 4">EXF-1645</strain>
    </source>
</reference>
<sequence>MGSVLSFAALLKRLLQAQILVYPIKSVRPYEPSSAEVTKHGFTYDRRFMILQVQPDGSLKNMHVAYFPELTLLFAEINFPEDDNVEKAFIDLIWRPPHGESKDMKVPLIPDTTSLKKIGVNMHSSPTEAYQMKDQYNEWLSACLGYDVVLAYLGNNSRSVLMSTHQRSNQSQAQQGGWLSSITSKLPTSIGNIISGEADDKITFADCAPFLVVNETSLHDVSSRLPDGEEMDITKFRPNIIVSGAESSWEEDYWSELHTSSDVKLHLVQNCVRCVSLNIDYSTGKPGQGESGKVLKKLQSDRRVDKGSKYSPVFGRYAFLGKGGEGKVMAVGDEVTITQRNAERTTFGESILCCDAVQANVMQIGLVFLAMASRHHLSREGYIVFLPAGSL</sequence>
<accession>A0A4T0BWF9</accession>
<evidence type="ECO:0000313" key="4">
    <source>
        <dbReference type="Proteomes" id="UP000308724"/>
    </source>
</evidence>
<dbReference type="PANTHER" id="PTHR14237">
    <property type="entry name" value="MOLYBDOPTERIN COFACTOR SULFURASE MOSC"/>
    <property type="match status" value="1"/>
</dbReference>
<evidence type="ECO:0000259" key="2">
    <source>
        <dbReference type="PROSITE" id="PS51340"/>
    </source>
</evidence>
<dbReference type="SUPFAM" id="SSF50800">
    <property type="entry name" value="PK beta-barrel domain-like"/>
    <property type="match status" value="1"/>
</dbReference>
<feature type="domain" description="MOSC" evidence="2">
    <location>
        <begin position="184"/>
        <end position="338"/>
    </location>
</feature>
<dbReference type="GO" id="GO:0003824">
    <property type="term" value="F:catalytic activity"/>
    <property type="evidence" value="ECO:0007669"/>
    <property type="project" value="InterPro"/>
</dbReference>
<dbReference type="EMBL" id="QZBZ01000049">
    <property type="protein sequence ID" value="TIA39251.1"/>
    <property type="molecule type" value="Genomic_DNA"/>
</dbReference>
<dbReference type="SUPFAM" id="SSF141673">
    <property type="entry name" value="MOSC N-terminal domain-like"/>
    <property type="match status" value="1"/>
</dbReference>
<gene>
    <name evidence="3" type="ORF">D6C78_03421</name>
</gene>
<dbReference type="InterPro" id="IPR005302">
    <property type="entry name" value="MoCF_Sase_C"/>
</dbReference>
<evidence type="ECO:0000256" key="1">
    <source>
        <dbReference type="SAM" id="SignalP"/>
    </source>
</evidence>
<dbReference type="Proteomes" id="UP000308724">
    <property type="component" value="Unassembled WGS sequence"/>
</dbReference>
<proteinExistence type="predicted"/>
<comment type="caution">
    <text evidence="3">The sequence shown here is derived from an EMBL/GenBank/DDBJ whole genome shotgun (WGS) entry which is preliminary data.</text>
</comment>
<dbReference type="GO" id="GO:0030151">
    <property type="term" value="F:molybdenum ion binding"/>
    <property type="evidence" value="ECO:0007669"/>
    <property type="project" value="InterPro"/>
</dbReference>
<dbReference type="PANTHER" id="PTHR14237:SF34">
    <property type="entry name" value="MOSC DOMAIN PROTEIN (AFU_ORTHOLOGUE AFUA_2G07820)"/>
    <property type="match status" value="1"/>
</dbReference>
<feature type="chain" id="PRO_5020888807" evidence="1">
    <location>
        <begin position="18"/>
        <end position="391"/>
    </location>
</feature>
<dbReference type="PROSITE" id="PS51340">
    <property type="entry name" value="MOSC"/>
    <property type="match status" value="1"/>
</dbReference>
<dbReference type="InterPro" id="IPR005303">
    <property type="entry name" value="MOCOS_middle"/>
</dbReference>
<protein>
    <submittedName>
        <fullName evidence="3">MOSC domain-containing protein</fullName>
    </submittedName>
</protein>
<dbReference type="Pfam" id="PF03473">
    <property type="entry name" value="MOSC"/>
    <property type="match status" value="1"/>
</dbReference>
<name>A0A4T0BWF9_AURPU</name>
<organism evidence="3 4">
    <name type="scientific">Aureobasidium pullulans</name>
    <name type="common">Black yeast</name>
    <name type="synonym">Pullularia pullulans</name>
    <dbReference type="NCBI Taxonomy" id="5580"/>
    <lineage>
        <taxon>Eukaryota</taxon>
        <taxon>Fungi</taxon>
        <taxon>Dikarya</taxon>
        <taxon>Ascomycota</taxon>
        <taxon>Pezizomycotina</taxon>
        <taxon>Dothideomycetes</taxon>
        <taxon>Dothideomycetidae</taxon>
        <taxon>Dothideales</taxon>
        <taxon>Saccotheciaceae</taxon>
        <taxon>Aureobasidium</taxon>
    </lineage>
</organism>
<evidence type="ECO:0000313" key="3">
    <source>
        <dbReference type="EMBL" id="TIA39251.1"/>
    </source>
</evidence>
<dbReference type="InterPro" id="IPR011037">
    <property type="entry name" value="Pyrv_Knase-like_insert_dom_sf"/>
</dbReference>
<keyword evidence="1" id="KW-0732">Signal</keyword>
<dbReference type="GO" id="GO:0030170">
    <property type="term" value="F:pyridoxal phosphate binding"/>
    <property type="evidence" value="ECO:0007669"/>
    <property type="project" value="InterPro"/>
</dbReference>